<evidence type="ECO:0000256" key="1">
    <source>
        <dbReference type="ARBA" id="ARBA00004127"/>
    </source>
</evidence>
<protein>
    <recommendedName>
        <fullName evidence="8">TIGR00267 family protein</fullName>
    </recommendedName>
</protein>
<keyword evidence="2 5" id="KW-0812">Transmembrane</keyword>
<evidence type="ECO:0000313" key="7">
    <source>
        <dbReference type="Proteomes" id="UP000070491"/>
    </source>
</evidence>
<dbReference type="EMBL" id="LHYG01000014">
    <property type="protein sequence ID" value="KXB06117.1"/>
    <property type="molecule type" value="Genomic_DNA"/>
</dbReference>
<dbReference type="AlphaFoldDB" id="A0A133VI63"/>
<comment type="caution">
    <text evidence="6">The sequence shown here is derived from an EMBL/GenBank/DDBJ whole genome shotgun (WGS) entry which is preliminary data.</text>
</comment>
<keyword evidence="3 5" id="KW-1133">Transmembrane helix</keyword>
<dbReference type="Pfam" id="PF01988">
    <property type="entry name" value="VIT1"/>
    <property type="match status" value="1"/>
</dbReference>
<gene>
    <name evidence="6" type="ORF">AKJ53_01280</name>
</gene>
<keyword evidence="4 5" id="KW-0472">Membrane</keyword>
<evidence type="ECO:0000256" key="2">
    <source>
        <dbReference type="ARBA" id="ARBA00022692"/>
    </source>
</evidence>
<feature type="transmembrane region" description="Helical" evidence="5">
    <location>
        <begin position="12"/>
        <end position="30"/>
    </location>
</feature>
<evidence type="ECO:0000313" key="6">
    <source>
        <dbReference type="EMBL" id="KXB06117.1"/>
    </source>
</evidence>
<evidence type="ECO:0000256" key="5">
    <source>
        <dbReference type="SAM" id="Phobius"/>
    </source>
</evidence>
<evidence type="ECO:0000256" key="3">
    <source>
        <dbReference type="ARBA" id="ARBA00022989"/>
    </source>
</evidence>
<dbReference type="GO" id="GO:0005384">
    <property type="term" value="F:manganese ion transmembrane transporter activity"/>
    <property type="evidence" value="ECO:0007669"/>
    <property type="project" value="InterPro"/>
</dbReference>
<evidence type="ECO:0000256" key="4">
    <source>
        <dbReference type="ARBA" id="ARBA00023136"/>
    </source>
</evidence>
<dbReference type="InterPro" id="IPR008217">
    <property type="entry name" value="Ccc1_fam"/>
</dbReference>
<feature type="transmembrane region" description="Helical" evidence="5">
    <location>
        <begin position="129"/>
        <end position="149"/>
    </location>
</feature>
<proteinExistence type="predicted"/>
<evidence type="ECO:0008006" key="8">
    <source>
        <dbReference type="Google" id="ProtNLM"/>
    </source>
</evidence>
<sequence>MDRYFVRGFIDGLLSTLGIVIGASTAIGASAEATQIIIAAGIGGGVANGLSNVLGAFMGEKAAMGKEFEKVEKALLKEEALRGTKVDEKFRGKIISSGVMDGLATIGGAIVPVLPFLLISILAVSEITALYIAIVVSLAIFFLLGGYIGKVSKENFVLAGLKMAAFGGVTAIVVTLIRLAL</sequence>
<name>A0A133VI63_9EURY</name>
<accession>A0A133VI63</accession>
<feature type="transmembrane region" description="Helical" evidence="5">
    <location>
        <begin position="156"/>
        <end position="180"/>
    </location>
</feature>
<organism evidence="6 7">
    <name type="scientific">candidate division MSBL1 archaeon SCGC-AAA382F02</name>
    <dbReference type="NCBI Taxonomy" id="1698282"/>
    <lineage>
        <taxon>Archaea</taxon>
        <taxon>Methanobacteriati</taxon>
        <taxon>Methanobacteriota</taxon>
        <taxon>candidate division MSBL1</taxon>
    </lineage>
</organism>
<keyword evidence="7" id="KW-1185">Reference proteome</keyword>
<comment type="subcellular location">
    <subcellularLocation>
        <location evidence="1">Endomembrane system</location>
        <topology evidence="1">Multi-pass membrane protein</topology>
    </subcellularLocation>
</comment>
<reference evidence="6 7" key="1">
    <citation type="journal article" date="2016" name="Sci. Rep.">
        <title>Metabolic traits of an uncultured archaeal lineage -MSBL1- from brine pools of the Red Sea.</title>
        <authorList>
            <person name="Mwirichia R."/>
            <person name="Alam I."/>
            <person name="Rashid M."/>
            <person name="Vinu M."/>
            <person name="Ba-Alawi W."/>
            <person name="Anthony Kamau A."/>
            <person name="Kamanda Ngugi D."/>
            <person name="Goker M."/>
            <person name="Klenk H.P."/>
            <person name="Bajic V."/>
            <person name="Stingl U."/>
        </authorList>
    </citation>
    <scope>NUCLEOTIDE SEQUENCE [LARGE SCALE GENOMIC DNA]</scope>
    <source>
        <strain evidence="6">SCGC-AAA382F02</strain>
    </source>
</reference>
<feature type="transmembrane region" description="Helical" evidence="5">
    <location>
        <begin position="36"/>
        <end position="57"/>
    </location>
</feature>
<dbReference type="Proteomes" id="UP000070491">
    <property type="component" value="Unassembled WGS sequence"/>
</dbReference>
<dbReference type="GO" id="GO:0012505">
    <property type="term" value="C:endomembrane system"/>
    <property type="evidence" value="ECO:0007669"/>
    <property type="project" value="UniProtKB-SubCell"/>
</dbReference>
<dbReference type="GO" id="GO:0030026">
    <property type="term" value="P:intracellular manganese ion homeostasis"/>
    <property type="evidence" value="ECO:0007669"/>
    <property type="project" value="InterPro"/>
</dbReference>
<feature type="transmembrane region" description="Helical" evidence="5">
    <location>
        <begin position="99"/>
        <end position="123"/>
    </location>
</feature>